<evidence type="ECO:0000259" key="3">
    <source>
        <dbReference type="PROSITE" id="PS50112"/>
    </source>
</evidence>
<evidence type="ECO:0000313" key="5">
    <source>
        <dbReference type="EMBL" id="CAJ35150.1"/>
    </source>
</evidence>
<dbReference type="PROSITE" id="PS50109">
    <property type="entry name" value="HIS_KIN"/>
    <property type="match status" value="1"/>
</dbReference>
<keyword evidence="5" id="KW-0418">Kinase</keyword>
<dbReference type="AlphaFoldDB" id="Q0W8X6"/>
<dbReference type="Pfam" id="PF07568">
    <property type="entry name" value="HisKA_2"/>
    <property type="match status" value="1"/>
</dbReference>
<dbReference type="InterPro" id="IPR000014">
    <property type="entry name" value="PAS"/>
</dbReference>
<evidence type="ECO:0000313" key="6">
    <source>
        <dbReference type="Proteomes" id="UP000000663"/>
    </source>
</evidence>
<dbReference type="Pfam" id="PF08448">
    <property type="entry name" value="PAS_4"/>
    <property type="match status" value="1"/>
</dbReference>
<dbReference type="Pfam" id="PF08447">
    <property type="entry name" value="PAS_3"/>
    <property type="match status" value="1"/>
</dbReference>
<dbReference type="Gene3D" id="3.30.565.10">
    <property type="entry name" value="Histidine kinase-like ATPase, C-terminal domain"/>
    <property type="match status" value="1"/>
</dbReference>
<dbReference type="InterPro" id="IPR005467">
    <property type="entry name" value="His_kinase_dom"/>
</dbReference>
<dbReference type="Pfam" id="PF13426">
    <property type="entry name" value="PAS_9"/>
    <property type="match status" value="1"/>
</dbReference>
<feature type="domain" description="PAS" evidence="3">
    <location>
        <begin position="148"/>
        <end position="216"/>
    </location>
</feature>
<organism evidence="5 6">
    <name type="scientific">Methanocella arvoryzae (strain DSM 22066 / NBRC 105507 / MRE50)</name>
    <dbReference type="NCBI Taxonomy" id="351160"/>
    <lineage>
        <taxon>Archaea</taxon>
        <taxon>Methanobacteriati</taxon>
        <taxon>Methanobacteriota</taxon>
        <taxon>Stenosarchaea group</taxon>
        <taxon>Methanomicrobia</taxon>
        <taxon>Methanocellales</taxon>
        <taxon>Methanocellaceae</taxon>
        <taxon>Methanocella</taxon>
    </lineage>
</organism>
<sequence length="597" mass="67704">MRLMDKNELSCSEDDVTQSTRAEEARSKKRYEELADLLPQIVFEMDLLGNLTYVNRSAYEVMGYTIEDFHRGLNVLQMIVPEEREMARRNISCVLNGEKSGAEYTFQRKDGSRIPVIVHSSVILRDGKPAGLRGFIVDITGQKISEDRMRRLSAAIEQSPSSVMIFDMEGTIVYVNPYFSRITGYAAEDAVGKPLSSLSFANARPEQFNEVMDRIKSGQEWRGEIEYKTSSGKPNWVFAHIFPIKDRNGKITHFIDVEEDVTERKLAEEQLRKLFMALDQSPNSTTITDHEGKITYVNSAFTRLTGARPGDVIGRYKLDFIPEADRARVAEIIESVKSGKDWKSERPYVNKDGEERWVSVHISPLRDPDGKVANLVIIEEDITERKVNEERIKNSLREKEVLLKEVHHRVKNNMQIISSLLNLRLSGIDQEPVRQILAESQSRIRSIALVHERIYMSDDLSKINFDEYLKSLGNQLLVTYRANSGRVRLTIEGDDIYLGVDQAVPCGLIMNELISNSLKHAFPESRHGNIRIRLSSGDHKTIITIEDDGVGMPDGFSLSNAQSMGMQLVLALVEQLEGRIVLDSSRGTMFTITFPAR</sequence>
<evidence type="ECO:0000259" key="4">
    <source>
        <dbReference type="PROSITE" id="PS50113"/>
    </source>
</evidence>
<feature type="domain" description="PAC" evidence="4">
    <location>
        <begin position="100"/>
        <end position="151"/>
    </location>
</feature>
<dbReference type="SMART" id="SM00387">
    <property type="entry name" value="HATPase_c"/>
    <property type="match status" value="1"/>
</dbReference>
<feature type="domain" description="PAC" evidence="4">
    <location>
        <begin position="221"/>
        <end position="273"/>
    </location>
</feature>
<dbReference type="eggNOG" id="arCOG02335">
    <property type="taxonomic scope" value="Archaea"/>
</dbReference>
<dbReference type="PANTHER" id="PTHR43065:SF23">
    <property type="entry name" value="SENSOR HISTIDINE KINASE PDTAS"/>
    <property type="match status" value="1"/>
</dbReference>
<gene>
    <name evidence="5" type="ORF">LRC135</name>
</gene>
<feature type="domain" description="PAS" evidence="3">
    <location>
        <begin position="27"/>
        <end position="98"/>
    </location>
</feature>
<dbReference type="Proteomes" id="UP000000663">
    <property type="component" value="Chromosome"/>
</dbReference>
<feature type="domain" description="PAS" evidence="3">
    <location>
        <begin position="270"/>
        <end position="340"/>
    </location>
</feature>
<evidence type="ECO:0000259" key="2">
    <source>
        <dbReference type="PROSITE" id="PS50109"/>
    </source>
</evidence>
<dbReference type="eggNOG" id="arCOG02348">
    <property type="taxonomic scope" value="Archaea"/>
</dbReference>
<keyword evidence="6" id="KW-1185">Reference proteome</keyword>
<dbReference type="SMART" id="SM00091">
    <property type="entry name" value="PAS"/>
    <property type="match status" value="3"/>
</dbReference>
<dbReference type="Pfam" id="PF02518">
    <property type="entry name" value="HATPase_c"/>
    <property type="match status" value="1"/>
</dbReference>
<evidence type="ECO:0000256" key="1">
    <source>
        <dbReference type="SAM" id="MobiDB-lite"/>
    </source>
</evidence>
<protein>
    <submittedName>
        <fullName evidence="5">Predicted signal transduction histidine kinase</fullName>
        <ecNumber evidence="5">2.7.3.-</ecNumber>
    </submittedName>
</protein>
<name>Q0W8X6_METAR</name>
<dbReference type="PANTHER" id="PTHR43065">
    <property type="entry name" value="SENSOR HISTIDINE KINASE"/>
    <property type="match status" value="1"/>
</dbReference>
<dbReference type="InterPro" id="IPR013655">
    <property type="entry name" value="PAS_fold_3"/>
</dbReference>
<feature type="domain" description="Histidine kinase" evidence="2">
    <location>
        <begin position="405"/>
        <end position="597"/>
    </location>
</feature>
<dbReference type="InterPro" id="IPR036890">
    <property type="entry name" value="HATPase_C_sf"/>
</dbReference>
<dbReference type="EC" id="2.7.3.-" evidence="5"/>
<proteinExistence type="predicted"/>
<dbReference type="PATRIC" id="fig|351160.9.peg.3111"/>
<dbReference type="CDD" id="cd00130">
    <property type="entry name" value="PAS"/>
    <property type="match status" value="3"/>
</dbReference>
<dbReference type="SUPFAM" id="SSF55874">
    <property type="entry name" value="ATPase domain of HSP90 chaperone/DNA topoisomerase II/histidine kinase"/>
    <property type="match status" value="1"/>
</dbReference>
<dbReference type="InterPro" id="IPR001610">
    <property type="entry name" value="PAC"/>
</dbReference>
<dbReference type="InterPro" id="IPR000700">
    <property type="entry name" value="PAS-assoc_C"/>
</dbReference>
<dbReference type="KEGG" id="rci:LRC135"/>
<dbReference type="STRING" id="351160.LRC135"/>
<feature type="region of interest" description="Disordered" evidence="1">
    <location>
        <begin position="1"/>
        <end position="25"/>
    </location>
</feature>
<keyword evidence="5" id="KW-0808">Transferase</keyword>
<dbReference type="EMBL" id="AM114193">
    <property type="protein sequence ID" value="CAJ35150.1"/>
    <property type="molecule type" value="Genomic_DNA"/>
</dbReference>
<dbReference type="PROSITE" id="PS50112">
    <property type="entry name" value="PAS"/>
    <property type="match status" value="3"/>
</dbReference>
<dbReference type="Gene3D" id="3.30.450.20">
    <property type="entry name" value="PAS domain"/>
    <property type="match status" value="3"/>
</dbReference>
<dbReference type="InterPro" id="IPR003594">
    <property type="entry name" value="HATPase_dom"/>
</dbReference>
<dbReference type="InterPro" id="IPR035965">
    <property type="entry name" value="PAS-like_dom_sf"/>
</dbReference>
<accession>Q0W8X6</accession>
<dbReference type="PROSITE" id="PS50113">
    <property type="entry name" value="PAC"/>
    <property type="match status" value="3"/>
</dbReference>
<dbReference type="SMART" id="SM00086">
    <property type="entry name" value="PAC"/>
    <property type="match status" value="3"/>
</dbReference>
<dbReference type="InterPro" id="IPR013656">
    <property type="entry name" value="PAS_4"/>
</dbReference>
<feature type="domain" description="PAC" evidence="4">
    <location>
        <begin position="342"/>
        <end position="394"/>
    </location>
</feature>
<reference evidence="5 6" key="1">
    <citation type="journal article" date="2006" name="Science">
        <title>Genome of rice cluster I archaea -- the key methane producers in the rice rhizosphere.</title>
        <authorList>
            <person name="Erkel C."/>
            <person name="Kube M."/>
            <person name="Reinhardt R."/>
            <person name="Liesack W."/>
        </authorList>
    </citation>
    <scope>NUCLEOTIDE SEQUENCE [LARGE SCALE GENOMIC DNA]</scope>
    <source>
        <strain evidence="6">DSM 22066 / NBRC 105507 / MRE50</strain>
    </source>
</reference>
<dbReference type="InterPro" id="IPR011495">
    <property type="entry name" value="Sig_transdc_His_kin_sub2_dim/P"/>
</dbReference>
<dbReference type="NCBIfam" id="TIGR00229">
    <property type="entry name" value="sensory_box"/>
    <property type="match status" value="3"/>
</dbReference>
<dbReference type="GO" id="GO:0016301">
    <property type="term" value="F:kinase activity"/>
    <property type="evidence" value="ECO:0007669"/>
    <property type="project" value="UniProtKB-KW"/>
</dbReference>
<dbReference type="SUPFAM" id="SSF55785">
    <property type="entry name" value="PYP-like sensor domain (PAS domain)"/>
    <property type="match status" value="3"/>
</dbReference>